<reference evidence="1" key="1">
    <citation type="journal article" date="2023" name="Plant J.">
        <title>Genome sequences and population genomics provide insights into the demographic history, inbreeding, and mutation load of two 'living fossil' tree species of Dipteronia.</title>
        <authorList>
            <person name="Feng Y."/>
            <person name="Comes H.P."/>
            <person name="Chen J."/>
            <person name="Zhu S."/>
            <person name="Lu R."/>
            <person name="Zhang X."/>
            <person name="Li P."/>
            <person name="Qiu J."/>
            <person name="Olsen K.M."/>
            <person name="Qiu Y."/>
        </authorList>
    </citation>
    <scope>NUCLEOTIDE SEQUENCE</scope>
    <source>
        <strain evidence="1">NBL</strain>
    </source>
</reference>
<gene>
    <name evidence="1" type="ORF">Dsin_021136</name>
</gene>
<name>A0AAE0AAK9_9ROSI</name>
<protein>
    <submittedName>
        <fullName evidence="1">Uncharacterized protein</fullName>
    </submittedName>
</protein>
<comment type="caution">
    <text evidence="1">The sequence shown here is derived from an EMBL/GenBank/DDBJ whole genome shotgun (WGS) entry which is preliminary data.</text>
</comment>
<dbReference type="AlphaFoldDB" id="A0AAE0AAK9"/>
<evidence type="ECO:0000313" key="2">
    <source>
        <dbReference type="Proteomes" id="UP001281410"/>
    </source>
</evidence>
<dbReference type="Proteomes" id="UP001281410">
    <property type="component" value="Unassembled WGS sequence"/>
</dbReference>
<dbReference type="EMBL" id="JANJYJ010000006">
    <property type="protein sequence ID" value="KAK3207090.1"/>
    <property type="molecule type" value="Genomic_DNA"/>
</dbReference>
<keyword evidence="2" id="KW-1185">Reference proteome</keyword>
<organism evidence="1 2">
    <name type="scientific">Dipteronia sinensis</name>
    <dbReference type="NCBI Taxonomy" id="43782"/>
    <lineage>
        <taxon>Eukaryota</taxon>
        <taxon>Viridiplantae</taxon>
        <taxon>Streptophyta</taxon>
        <taxon>Embryophyta</taxon>
        <taxon>Tracheophyta</taxon>
        <taxon>Spermatophyta</taxon>
        <taxon>Magnoliopsida</taxon>
        <taxon>eudicotyledons</taxon>
        <taxon>Gunneridae</taxon>
        <taxon>Pentapetalae</taxon>
        <taxon>rosids</taxon>
        <taxon>malvids</taxon>
        <taxon>Sapindales</taxon>
        <taxon>Sapindaceae</taxon>
        <taxon>Hippocastanoideae</taxon>
        <taxon>Acereae</taxon>
        <taxon>Dipteronia</taxon>
    </lineage>
</organism>
<evidence type="ECO:0000313" key="1">
    <source>
        <dbReference type="EMBL" id="KAK3207090.1"/>
    </source>
</evidence>
<accession>A0AAE0AAK9</accession>
<proteinExistence type="predicted"/>
<sequence>MISISVSISMRLLRKGSFTIIKNASNCEHYRWTTTTDIYEFPEAVGLSNGFPKESTSSSQVVPPGGLLELQFSDRWRFMELMEQEEMQNLLSEEIENQIEMELKEKKKTDPNWLFRR</sequence>